<gene>
    <name evidence="8" type="primary">glmM</name>
    <name evidence="16" type="ORF">ZBT109_0256</name>
</gene>
<organism evidence="16 17">
    <name type="scientific">Zymobacter palmae</name>
    <dbReference type="NCBI Taxonomy" id="33074"/>
    <lineage>
        <taxon>Bacteria</taxon>
        <taxon>Pseudomonadati</taxon>
        <taxon>Pseudomonadota</taxon>
        <taxon>Gammaproteobacteria</taxon>
        <taxon>Oceanospirillales</taxon>
        <taxon>Halomonadaceae</taxon>
        <taxon>Zymobacter group</taxon>
        <taxon>Zymobacter</taxon>
    </lineage>
</organism>
<dbReference type="FunFam" id="3.40.120.10:FF:000001">
    <property type="entry name" value="Phosphoglucosamine mutase"/>
    <property type="match status" value="1"/>
</dbReference>
<dbReference type="OrthoDB" id="9803322at2"/>
<feature type="binding site" evidence="8">
    <location>
        <position position="262"/>
    </location>
    <ligand>
        <name>Mg(2+)</name>
        <dbReference type="ChEBI" id="CHEBI:18420"/>
    </ligand>
</feature>
<evidence type="ECO:0000256" key="6">
    <source>
        <dbReference type="ARBA" id="ARBA00066330"/>
    </source>
</evidence>
<dbReference type="InterPro" id="IPR005843">
    <property type="entry name" value="A-D-PHexomutase_C"/>
</dbReference>
<feature type="binding site" evidence="8">
    <location>
        <position position="264"/>
    </location>
    <ligand>
        <name>Mg(2+)</name>
        <dbReference type="ChEBI" id="CHEBI:18420"/>
    </ligand>
</feature>
<evidence type="ECO:0000256" key="9">
    <source>
        <dbReference type="RuleBase" id="RU004326"/>
    </source>
</evidence>
<sequence length="472" mass="50639">MATNDRLDQTKDSEERSVSAKTTARRFFGTDGIRGTVGEYPITADFVLKLGWAAGRVLRRNGAAKVVIGKDTRISGYMFEAALEAGFSAAGVDVMLLGPMPTPGIAYMTQTFRAQAGVVISASHNPYQDNGIKFFSADGRKIPDEIELEIEAELERPLTTVVSNELGKAVRINDAAARYIEFCKSSMPERTGLQGLKVVLDCANGATYHIAPSVFRELGADVTVIGASPDGLNINRNVGSTSIRALKAKVIETGTDIGVAFDGDGDRVIMVDEHGREVDGDELLYLIGNDRHKRGVLHGGIVGTVMSNLGLENALKRKGIPFERAQVGDRYVIERLQANGWELGGESSGHIVCGHVQTTGDGIVAALQVLSIMMREGRTLDSLLQNFEKAPQSLINVRLDSRADRKALMEAEAVQQAVTAVEAELGEEGGRVLLRPSGTEPLIRVMVEAQPAFDAHALATRIADAIEAARAA</sequence>
<dbReference type="InterPro" id="IPR005841">
    <property type="entry name" value="Alpha-D-phosphohexomutase_SF"/>
</dbReference>
<dbReference type="Gene3D" id="3.40.120.10">
    <property type="entry name" value="Alpha-D-Glucose-1,6-Bisphosphate, subunit A, domain 3"/>
    <property type="match status" value="3"/>
</dbReference>
<evidence type="ECO:0000256" key="7">
    <source>
        <dbReference type="ARBA" id="ARBA00068193"/>
    </source>
</evidence>
<dbReference type="PANTHER" id="PTHR42946:SF1">
    <property type="entry name" value="PHOSPHOGLUCOMUTASE (ALPHA-D-GLUCOSE-1,6-BISPHOSPHATE-DEPENDENT)"/>
    <property type="match status" value="1"/>
</dbReference>
<feature type="compositionally biased region" description="Basic and acidic residues" evidence="11">
    <location>
        <begin position="1"/>
        <end position="18"/>
    </location>
</feature>
<evidence type="ECO:0000256" key="4">
    <source>
        <dbReference type="ARBA" id="ARBA00022842"/>
    </source>
</evidence>
<dbReference type="GO" id="GO:0009252">
    <property type="term" value="P:peptidoglycan biosynthetic process"/>
    <property type="evidence" value="ECO:0007669"/>
    <property type="project" value="UniProtKB-ARBA"/>
</dbReference>
<dbReference type="Proteomes" id="UP000267342">
    <property type="component" value="Chromosome"/>
</dbReference>
<dbReference type="Gene3D" id="3.30.310.50">
    <property type="entry name" value="Alpha-D-phosphohexomutase, C-terminal domain"/>
    <property type="match status" value="1"/>
</dbReference>
<keyword evidence="5 8" id="KW-0413">Isomerase</keyword>
<feature type="domain" description="Alpha-D-phosphohexomutase alpha/beta/alpha" evidence="14">
    <location>
        <begin position="178"/>
        <end position="275"/>
    </location>
</feature>
<comment type="function">
    <text evidence="8 10">Catalyzes the conversion of glucosamine-6-phosphate to glucosamine-1-phosphate.</text>
</comment>
<feature type="modified residue" description="Phosphoserine" evidence="8">
    <location>
        <position position="123"/>
    </location>
</feature>
<dbReference type="InterPro" id="IPR006352">
    <property type="entry name" value="GlmM_bact"/>
</dbReference>
<dbReference type="GO" id="GO:0006048">
    <property type="term" value="P:UDP-N-acetylglucosamine biosynthetic process"/>
    <property type="evidence" value="ECO:0007669"/>
    <property type="project" value="TreeGrafter"/>
</dbReference>
<dbReference type="Pfam" id="PF02880">
    <property type="entry name" value="PGM_PMM_III"/>
    <property type="match status" value="1"/>
</dbReference>
<dbReference type="CDD" id="cd05802">
    <property type="entry name" value="GlmM"/>
    <property type="match status" value="1"/>
</dbReference>
<proteinExistence type="inferred from homology"/>
<dbReference type="Pfam" id="PF02878">
    <property type="entry name" value="PGM_PMM_I"/>
    <property type="match status" value="1"/>
</dbReference>
<dbReference type="SUPFAM" id="SSF55957">
    <property type="entry name" value="Phosphoglucomutase, C-terminal domain"/>
    <property type="match status" value="1"/>
</dbReference>
<dbReference type="Pfam" id="PF00408">
    <property type="entry name" value="PGM_PMM_IV"/>
    <property type="match status" value="1"/>
</dbReference>
<feature type="domain" description="Alpha-D-phosphohexomutase alpha/beta/alpha" evidence="15">
    <location>
        <begin position="279"/>
        <end position="387"/>
    </location>
</feature>
<evidence type="ECO:0000259" key="12">
    <source>
        <dbReference type="Pfam" id="PF00408"/>
    </source>
</evidence>
<feature type="domain" description="Alpha-D-phosphohexomutase C-terminal" evidence="12">
    <location>
        <begin position="394"/>
        <end position="464"/>
    </location>
</feature>
<dbReference type="InterPro" id="IPR036900">
    <property type="entry name" value="A-D-PHexomutase_C_sf"/>
</dbReference>
<keyword evidence="2 8" id="KW-0597">Phosphoprotein</keyword>
<evidence type="ECO:0000313" key="17">
    <source>
        <dbReference type="Proteomes" id="UP000267342"/>
    </source>
</evidence>
<dbReference type="GO" id="GO:0008966">
    <property type="term" value="F:phosphoglucosamine mutase activity"/>
    <property type="evidence" value="ECO:0007669"/>
    <property type="project" value="UniProtKB-UniRule"/>
</dbReference>
<dbReference type="InterPro" id="IPR016066">
    <property type="entry name" value="A-D-PHexomutase_CS"/>
</dbReference>
<evidence type="ECO:0000256" key="3">
    <source>
        <dbReference type="ARBA" id="ARBA00022723"/>
    </source>
</evidence>
<dbReference type="GO" id="GO:0005829">
    <property type="term" value="C:cytosol"/>
    <property type="evidence" value="ECO:0007669"/>
    <property type="project" value="TreeGrafter"/>
</dbReference>
<dbReference type="NCBIfam" id="TIGR01455">
    <property type="entry name" value="glmM"/>
    <property type="match status" value="1"/>
</dbReference>
<accession>A0A348HBQ2</accession>
<dbReference type="InterPro" id="IPR016055">
    <property type="entry name" value="A-D-PHexomutase_a/b/a-I/II/III"/>
</dbReference>
<keyword evidence="17" id="KW-1185">Reference proteome</keyword>
<comment type="catalytic activity">
    <reaction evidence="8 10">
        <text>alpha-D-glucosamine 1-phosphate = D-glucosamine 6-phosphate</text>
        <dbReference type="Rhea" id="RHEA:23424"/>
        <dbReference type="ChEBI" id="CHEBI:58516"/>
        <dbReference type="ChEBI" id="CHEBI:58725"/>
        <dbReference type="EC" id="5.4.2.10"/>
    </reaction>
</comment>
<dbReference type="NCBIfam" id="NF008139">
    <property type="entry name" value="PRK10887.1"/>
    <property type="match status" value="1"/>
</dbReference>
<dbReference type="EMBL" id="AP018933">
    <property type="protein sequence ID" value="BBG29054.1"/>
    <property type="molecule type" value="Genomic_DNA"/>
</dbReference>
<evidence type="ECO:0000259" key="13">
    <source>
        <dbReference type="Pfam" id="PF02878"/>
    </source>
</evidence>
<keyword evidence="4 8" id="KW-0460">Magnesium</keyword>
<dbReference type="InterPro" id="IPR005846">
    <property type="entry name" value="A-D-PHexomutase_a/b/a-III"/>
</dbReference>
<evidence type="ECO:0000259" key="15">
    <source>
        <dbReference type="Pfam" id="PF02880"/>
    </source>
</evidence>
<dbReference type="EC" id="5.4.2.10" evidence="6 8"/>
<dbReference type="GO" id="GO:0000287">
    <property type="term" value="F:magnesium ion binding"/>
    <property type="evidence" value="ECO:0007669"/>
    <property type="project" value="UniProtKB-UniRule"/>
</dbReference>
<dbReference type="STRING" id="1123510.GCA_000620025_02376"/>
<dbReference type="GO" id="GO:0005975">
    <property type="term" value="P:carbohydrate metabolic process"/>
    <property type="evidence" value="ECO:0007669"/>
    <property type="project" value="InterPro"/>
</dbReference>
<comment type="similarity">
    <text evidence="1 8 9">Belongs to the phosphohexose mutase family.</text>
</comment>
<name>A0A348HBQ2_9GAMM</name>
<dbReference type="FunFam" id="3.40.120.10:FF:000003">
    <property type="entry name" value="Phosphoglucosamine mutase"/>
    <property type="match status" value="1"/>
</dbReference>
<evidence type="ECO:0000256" key="1">
    <source>
        <dbReference type="ARBA" id="ARBA00010231"/>
    </source>
</evidence>
<dbReference type="InterPro" id="IPR005844">
    <property type="entry name" value="A-D-PHexomutase_a/b/a-I"/>
</dbReference>
<protein>
    <recommendedName>
        <fullName evidence="7 8">Phosphoglucosamine mutase</fullName>
        <ecNumber evidence="6 8">5.4.2.10</ecNumber>
    </recommendedName>
</protein>
<feature type="region of interest" description="Disordered" evidence="11">
    <location>
        <begin position="1"/>
        <end position="21"/>
    </location>
</feature>
<evidence type="ECO:0000256" key="10">
    <source>
        <dbReference type="RuleBase" id="RU004327"/>
    </source>
</evidence>
<feature type="binding site" description="via phosphate group" evidence="8">
    <location>
        <position position="123"/>
    </location>
    <ligand>
        <name>Mg(2+)</name>
        <dbReference type="ChEBI" id="CHEBI:18420"/>
    </ligand>
</feature>
<evidence type="ECO:0000259" key="14">
    <source>
        <dbReference type="Pfam" id="PF02879"/>
    </source>
</evidence>
<comment type="PTM">
    <text evidence="8">Activated by phosphorylation.</text>
</comment>
<keyword evidence="3 8" id="KW-0479">Metal-binding</keyword>
<dbReference type="InterPro" id="IPR050060">
    <property type="entry name" value="Phosphoglucosamine_mutase"/>
</dbReference>
<dbReference type="GO" id="GO:0004615">
    <property type="term" value="F:phosphomannomutase activity"/>
    <property type="evidence" value="ECO:0007669"/>
    <property type="project" value="TreeGrafter"/>
</dbReference>
<evidence type="ECO:0000256" key="11">
    <source>
        <dbReference type="SAM" id="MobiDB-lite"/>
    </source>
</evidence>
<dbReference type="FunFam" id="3.40.120.10:FF:000002">
    <property type="entry name" value="Phosphoglucosamine mutase"/>
    <property type="match status" value="1"/>
</dbReference>
<dbReference type="AlphaFoldDB" id="A0A348HBQ2"/>
<dbReference type="Pfam" id="PF02879">
    <property type="entry name" value="PGM_PMM_II"/>
    <property type="match status" value="1"/>
</dbReference>
<dbReference type="SUPFAM" id="SSF53738">
    <property type="entry name" value="Phosphoglucomutase, first 3 domains"/>
    <property type="match status" value="3"/>
</dbReference>
<evidence type="ECO:0000313" key="16">
    <source>
        <dbReference type="EMBL" id="BBG29054.1"/>
    </source>
</evidence>
<dbReference type="FunFam" id="3.30.310.50:FF:000001">
    <property type="entry name" value="Phosphoglucosamine mutase"/>
    <property type="match status" value="1"/>
</dbReference>
<dbReference type="PANTHER" id="PTHR42946">
    <property type="entry name" value="PHOSPHOHEXOSE MUTASE"/>
    <property type="match status" value="1"/>
</dbReference>
<dbReference type="KEGG" id="zpl:ZBT109_0256"/>
<reference evidence="16 17" key="1">
    <citation type="submission" date="2018-09" db="EMBL/GenBank/DDBJ databases">
        <title>Zymobacter palmae IAM14233 (=T109) whole genome analysis.</title>
        <authorList>
            <person name="Yanase H."/>
        </authorList>
    </citation>
    <scope>NUCLEOTIDE SEQUENCE [LARGE SCALE GENOMIC DNA]</scope>
    <source>
        <strain evidence="16 17">IAM14233</strain>
    </source>
</reference>
<feature type="active site" description="Phosphoserine intermediate" evidence="8">
    <location>
        <position position="123"/>
    </location>
</feature>
<feature type="domain" description="Alpha-D-phosphohexomutase alpha/beta/alpha" evidence="13">
    <location>
        <begin position="26"/>
        <end position="156"/>
    </location>
</feature>
<evidence type="ECO:0000256" key="5">
    <source>
        <dbReference type="ARBA" id="ARBA00023235"/>
    </source>
</evidence>
<evidence type="ECO:0000256" key="2">
    <source>
        <dbReference type="ARBA" id="ARBA00022553"/>
    </source>
</evidence>
<comment type="cofactor">
    <cofactor evidence="8">
        <name>Mg(2+)</name>
        <dbReference type="ChEBI" id="CHEBI:18420"/>
    </cofactor>
    <text evidence="8">Binds 1 Mg(2+) ion per subunit.</text>
</comment>
<dbReference type="PROSITE" id="PS00710">
    <property type="entry name" value="PGM_PMM"/>
    <property type="match status" value="1"/>
</dbReference>
<evidence type="ECO:0000256" key="8">
    <source>
        <dbReference type="HAMAP-Rule" id="MF_01554"/>
    </source>
</evidence>
<dbReference type="HAMAP" id="MF_01554_B">
    <property type="entry name" value="GlmM_B"/>
    <property type="match status" value="1"/>
</dbReference>
<feature type="binding site" evidence="8">
    <location>
        <position position="266"/>
    </location>
    <ligand>
        <name>Mg(2+)</name>
        <dbReference type="ChEBI" id="CHEBI:18420"/>
    </ligand>
</feature>
<dbReference type="PRINTS" id="PR00509">
    <property type="entry name" value="PGMPMM"/>
</dbReference>
<dbReference type="InterPro" id="IPR005845">
    <property type="entry name" value="A-D-PHexomutase_a/b/a-II"/>
</dbReference>